<dbReference type="Proteomes" id="UP001239111">
    <property type="component" value="Chromosome 1"/>
</dbReference>
<accession>A0ACC2PUK1</accession>
<evidence type="ECO:0000313" key="1">
    <source>
        <dbReference type="EMBL" id="KAJ8687077.1"/>
    </source>
</evidence>
<dbReference type="EMBL" id="CM056741">
    <property type="protein sequence ID" value="KAJ8687077.1"/>
    <property type="molecule type" value="Genomic_DNA"/>
</dbReference>
<sequence length="726" mass="80992">MGVSPIAGRGQEWGFKDFSLNSIYELLTQPYPIIQQLALDVIKRLVMYNGEEDVQESFRNSGGVQNLLDMLDHAEWDDLHGKVLCILNLACDNTKTAKLMNNTDGTKRLFSFMEVTEKDELKLKSLSILVNLSESTEGKKLLHSRGLIEYLFKYSTNYVEPAVQAVICRGIAKMVRFSPAADEIAQNNPSEYILSLLNNEKAVWKDRQIAVFTLKELFTSDFQNCINFLDSGGQTHLMRIISQPMDTVPVEIRVTIIQAIAKIADYPSLAQDLTNYELISTLCTPFEEDWGATDEVKIACCEALSRLPINEEARKLLVHCNVLGKLYPLLTDDGSVPVRCAAANLLLLLCTDPLLATLAVHEGYLFYMLKNQSSSSVISTWNACIKALFRADLPMKFAYTGRLSLNDVTEDGFYVMRRLSCPFPVLEELFRLKLCPLEPIYVANFSDPRDTDEDEYLESKQVAFNAAREAMRRESMRKGLRVSEGTINAWLELKFGRLQRDPDLQHYLNLFRVELQIAEDTQDCGCEIGDGDAAVLSKCGQMITRVSRISNRARILGRFVARQLSGTSGPTSGSCVEQQLELHLRAIKTSIETSVIPLGMLRLGSYLERALLFKLIADRIGLPASLVRGRYGKSWIEIAVPTIASVACSVAGDDSQLSSSPRSSCSLTGSSCRCSGASLPTNYLRENFIVDLMHEPGELILIGSTKALKYCDGSPKCEFSCCDYRD</sequence>
<comment type="caution">
    <text evidence="1">The sequence shown here is derived from an EMBL/GenBank/DDBJ whole genome shotgun (WGS) entry which is preliminary data.</text>
</comment>
<keyword evidence="2" id="KW-1185">Reference proteome</keyword>
<protein>
    <submittedName>
        <fullName evidence="1">Uncharacterized protein</fullName>
    </submittedName>
</protein>
<reference evidence="1" key="1">
    <citation type="submission" date="2023-04" db="EMBL/GenBank/DDBJ databases">
        <title>A chromosome-level genome assembly of the parasitoid wasp Eretmocerus hayati.</title>
        <authorList>
            <person name="Zhong Y."/>
            <person name="Liu S."/>
            <person name="Liu Y."/>
        </authorList>
    </citation>
    <scope>NUCLEOTIDE SEQUENCE</scope>
    <source>
        <strain evidence="1">ZJU_SS_LIU_2023</strain>
    </source>
</reference>
<name>A0ACC2PUK1_9HYME</name>
<evidence type="ECO:0000313" key="2">
    <source>
        <dbReference type="Proteomes" id="UP001239111"/>
    </source>
</evidence>
<organism evidence="1 2">
    <name type="scientific">Eretmocerus hayati</name>
    <dbReference type="NCBI Taxonomy" id="131215"/>
    <lineage>
        <taxon>Eukaryota</taxon>
        <taxon>Metazoa</taxon>
        <taxon>Ecdysozoa</taxon>
        <taxon>Arthropoda</taxon>
        <taxon>Hexapoda</taxon>
        <taxon>Insecta</taxon>
        <taxon>Pterygota</taxon>
        <taxon>Neoptera</taxon>
        <taxon>Endopterygota</taxon>
        <taxon>Hymenoptera</taxon>
        <taxon>Apocrita</taxon>
        <taxon>Proctotrupomorpha</taxon>
        <taxon>Chalcidoidea</taxon>
        <taxon>Aphelinidae</taxon>
        <taxon>Aphelininae</taxon>
        <taxon>Eretmocerus</taxon>
    </lineage>
</organism>
<proteinExistence type="predicted"/>
<gene>
    <name evidence="1" type="ORF">QAD02_022871</name>
</gene>